<evidence type="ECO:0000259" key="1">
    <source>
        <dbReference type="Pfam" id="PF04230"/>
    </source>
</evidence>
<dbReference type="AlphaFoldDB" id="I9QEY3"/>
<dbReference type="PATRIC" id="fig|997874.3.peg.3811"/>
<evidence type="ECO:0000313" key="3">
    <source>
        <dbReference type="Proteomes" id="UP000003741"/>
    </source>
</evidence>
<dbReference type="RefSeq" id="WP_007218031.1">
    <property type="nucleotide sequence ID" value="NZ_JH724088.1"/>
</dbReference>
<dbReference type="Pfam" id="PF04230">
    <property type="entry name" value="PS_pyruv_trans"/>
    <property type="match status" value="1"/>
</dbReference>
<dbReference type="HOGENOM" id="CLU_025617_1_0_10"/>
<dbReference type="InterPro" id="IPR007345">
    <property type="entry name" value="Polysacch_pyruvyl_Trfase"/>
</dbReference>
<proteinExistence type="predicted"/>
<dbReference type="OrthoDB" id="9799278at2"/>
<dbReference type="EMBL" id="AGXG01000082">
    <property type="protein sequence ID" value="EIY27693.1"/>
    <property type="molecule type" value="Genomic_DNA"/>
</dbReference>
<organism evidence="2 3">
    <name type="scientific">Bacteroides cellulosilyticus CL02T12C19</name>
    <dbReference type="NCBI Taxonomy" id="997874"/>
    <lineage>
        <taxon>Bacteria</taxon>
        <taxon>Pseudomonadati</taxon>
        <taxon>Bacteroidota</taxon>
        <taxon>Bacteroidia</taxon>
        <taxon>Bacteroidales</taxon>
        <taxon>Bacteroidaceae</taxon>
        <taxon>Bacteroides</taxon>
    </lineage>
</organism>
<protein>
    <recommendedName>
        <fullName evidence="1">Polysaccharide pyruvyl transferase domain-containing protein</fullName>
    </recommendedName>
</protein>
<reference evidence="2 3" key="1">
    <citation type="submission" date="2012-02" db="EMBL/GenBank/DDBJ databases">
        <title>The Genome Sequence of Bacteroides cellulosilyticus CL02T12C19.</title>
        <authorList>
            <consortium name="The Broad Institute Genome Sequencing Platform"/>
            <person name="Earl A."/>
            <person name="Ward D."/>
            <person name="Feldgarden M."/>
            <person name="Gevers D."/>
            <person name="Zitomersky N.L."/>
            <person name="Coyne M.J."/>
            <person name="Comstock L.E."/>
            <person name="Young S.K."/>
            <person name="Zeng Q."/>
            <person name="Gargeya S."/>
            <person name="Fitzgerald M."/>
            <person name="Haas B."/>
            <person name="Abouelleil A."/>
            <person name="Alvarado L."/>
            <person name="Arachchi H.M."/>
            <person name="Berlin A."/>
            <person name="Chapman S.B."/>
            <person name="Gearin G."/>
            <person name="Goldberg J."/>
            <person name="Griggs A."/>
            <person name="Gujja S."/>
            <person name="Hansen M."/>
            <person name="Heiman D."/>
            <person name="Howarth C."/>
            <person name="Larimer J."/>
            <person name="Lui A."/>
            <person name="MacDonald P.J.P."/>
            <person name="McCowen C."/>
            <person name="Montmayeur A."/>
            <person name="Murphy C."/>
            <person name="Neiman D."/>
            <person name="Pearson M."/>
            <person name="Priest M."/>
            <person name="Roberts A."/>
            <person name="Saif S."/>
            <person name="Shea T."/>
            <person name="Sisk P."/>
            <person name="Stolte C."/>
            <person name="Sykes S."/>
            <person name="Wortman J."/>
            <person name="Nusbaum C."/>
            <person name="Birren B."/>
        </authorList>
    </citation>
    <scope>NUCLEOTIDE SEQUENCE [LARGE SCALE GENOMIC DNA]</scope>
    <source>
        <strain evidence="2 3">CL02T12C19</strain>
    </source>
</reference>
<evidence type="ECO:0000313" key="2">
    <source>
        <dbReference type="EMBL" id="EIY27693.1"/>
    </source>
</evidence>
<comment type="caution">
    <text evidence="2">The sequence shown here is derived from an EMBL/GenBank/DDBJ whole genome shotgun (WGS) entry which is preliminary data.</text>
</comment>
<gene>
    <name evidence="2" type="ORF">HMPREF1062_03715</name>
</gene>
<dbReference type="Proteomes" id="UP000003741">
    <property type="component" value="Unassembled WGS sequence"/>
</dbReference>
<accession>I9QEY3</accession>
<name>I9QEY3_9BACE</name>
<keyword evidence="3" id="KW-1185">Reference proteome</keyword>
<feature type="domain" description="Polysaccharide pyruvyl transferase" evidence="1">
    <location>
        <begin position="13"/>
        <end position="214"/>
    </location>
</feature>
<sequence>MQIGMMTFHASYNFGSVWQAFSLQYTVNSLGYNCEIINYRMKSQKNKYSLFPVKEGWKLALRSFLLLKHINGKRQANRKYENFINTKLKLSEEINYVEQLKSFANRYDVYLAGSDQIWGYDIPEFISSNEDSRSPYFLSFTDGYKVSYASSTGIATFNELMLQQENLKKISHIAVRETRGKELVQQVVGKEVEVTLDPTYLIQHEDWLNIAEEYSSINLPPKYVLI</sequence>